<dbReference type="EMBL" id="JAPDRQ010000262">
    <property type="protein sequence ID" value="KAJ9651356.1"/>
    <property type="molecule type" value="Genomic_DNA"/>
</dbReference>
<proteinExistence type="predicted"/>
<evidence type="ECO:0000313" key="1">
    <source>
        <dbReference type="EMBL" id="KAJ9651356.1"/>
    </source>
</evidence>
<dbReference type="Proteomes" id="UP001172386">
    <property type="component" value="Unassembled WGS sequence"/>
</dbReference>
<accession>A0ACC2ZUW8</accession>
<comment type="caution">
    <text evidence="1">The sequence shown here is derived from an EMBL/GenBank/DDBJ whole genome shotgun (WGS) entry which is preliminary data.</text>
</comment>
<gene>
    <name evidence="1" type="ORF">H2198_009358</name>
</gene>
<evidence type="ECO:0000313" key="2">
    <source>
        <dbReference type="Proteomes" id="UP001172386"/>
    </source>
</evidence>
<keyword evidence="2" id="KW-1185">Reference proteome</keyword>
<sequence>MAGTFLQRILSRTKMVTTNNDRSANGRTSMEDSPDRSSHNLQKGDRDFPRPKISFEGTTESKRLSSHESNTYTMHNNRKQSYASVREESDVPQSFRTRKASNGSDAAADQQAQQPGYVAKSTKRLSLSYEYEGILANESAVVDDSDESPQALSRTESHDSEGEVKAKNTTIEDLPDEILDLIFTLVQIDAPPDIYQMPRSHLFSCLLVSKSVHAAALRVLYKHISIYRSKTFHKLVTSLERDAELGKLIQTLDFSHYSQMGYGKSRGQTNITPYLTKDTLTATLSRTPLLKAFLVHEHLDDELDLSVLSTLFSIPSLQAVDLTSCMSEPFVTSFTAAWTNTLSHRSVPIRRLCLHECTTLKPEVFETILPQLTQLTHLDIAHTRVNDKALMALPHTARITHLNLERCTQITGDAVVRFLTQHPAARDTMVWLNLNADASRYRLLSEDELDTLLPALPPTLKALNIGGARITARHVPALRLLATRLEELGLKGANLSLSADITDILSLPRDKNSPLENPEMKSSLRYIDLTDIKSVTQMSLSYSPVSIKDNGSLPLEVIELGANVLTEIARRNKNVKDPDWTVKELGRRGWYVRSPAHLPTNVKLDDGYRRWKMGARWWGMRKIPMIEQEVGGMYGYFMFKRN</sequence>
<name>A0ACC2ZUW8_9EURO</name>
<reference evidence="1" key="1">
    <citation type="submission" date="2022-10" db="EMBL/GenBank/DDBJ databases">
        <title>Culturing micro-colonial fungi from biological soil crusts in the Mojave desert and describing Neophaeococcomyces mojavensis, and introducing the new genera and species Taxawa tesnikishii.</title>
        <authorList>
            <person name="Kurbessoian T."/>
            <person name="Stajich J.E."/>
        </authorList>
    </citation>
    <scope>NUCLEOTIDE SEQUENCE</scope>
    <source>
        <strain evidence="1">JES_112</strain>
    </source>
</reference>
<protein>
    <submittedName>
        <fullName evidence="1">Uncharacterized protein</fullName>
    </submittedName>
</protein>
<organism evidence="1 2">
    <name type="scientific">Neophaeococcomyces mojaviensis</name>
    <dbReference type="NCBI Taxonomy" id="3383035"/>
    <lineage>
        <taxon>Eukaryota</taxon>
        <taxon>Fungi</taxon>
        <taxon>Dikarya</taxon>
        <taxon>Ascomycota</taxon>
        <taxon>Pezizomycotina</taxon>
        <taxon>Eurotiomycetes</taxon>
        <taxon>Chaetothyriomycetidae</taxon>
        <taxon>Chaetothyriales</taxon>
        <taxon>Chaetothyriales incertae sedis</taxon>
        <taxon>Neophaeococcomyces</taxon>
    </lineage>
</organism>